<dbReference type="EMBL" id="FP565575">
    <property type="protein sequence ID" value="CBE69804.1"/>
    <property type="molecule type" value="Genomic_DNA"/>
</dbReference>
<sequence length="52" mass="5798">MAPLKVKNLGTLQRIERGFHGLRAVAPLKVEPDWAGLVEKHEVSTASEPWPH</sequence>
<gene>
    <name evidence="1" type="ORF">DAMO_2731</name>
</gene>
<dbReference type="Proteomes" id="UP000006898">
    <property type="component" value="Chromosome"/>
</dbReference>
<dbReference type="AlphaFoldDB" id="D5MKW4"/>
<dbReference type="HOGENOM" id="CLU_3077940_0_0_0"/>
<accession>D5MKW4</accession>
<evidence type="ECO:0000313" key="2">
    <source>
        <dbReference type="Proteomes" id="UP000006898"/>
    </source>
</evidence>
<proteinExistence type="predicted"/>
<protein>
    <submittedName>
        <fullName evidence="1">Uncharacterized protein</fullName>
    </submittedName>
</protein>
<name>D5MKW4_METO1</name>
<dbReference type="KEGG" id="mox:DAMO_2731"/>
<reference evidence="1 2" key="1">
    <citation type="journal article" date="2010" name="Nature">
        <title>Nitrite-driven anaerobic methane oxidation by oxygenic bacteria.</title>
        <authorList>
            <person name="Ettwig K.F."/>
            <person name="Butler M.K."/>
            <person name="Le Paslier D."/>
            <person name="Pelletier E."/>
            <person name="Mangenot S."/>
            <person name="Kuypers M.M.M."/>
            <person name="Schreiber F."/>
            <person name="Dutilh B.E."/>
            <person name="Zedelius J."/>
            <person name="de Beer D."/>
            <person name="Gloerich J."/>
            <person name="Wessels H.J.C.T."/>
            <person name="van Allen T."/>
            <person name="Luesken F."/>
            <person name="Wu M."/>
            <person name="van de Pas-Schoonen K.T."/>
            <person name="Op den Camp H.J.M."/>
            <person name="Janssen-Megens E.M."/>
            <person name="Francoijs K-J."/>
            <person name="Stunnenberg H."/>
            <person name="Weissenbach J."/>
            <person name="Jetten M.S.M."/>
            <person name="Strous M."/>
        </authorList>
    </citation>
    <scope>NUCLEOTIDE SEQUENCE [LARGE SCALE GENOMIC DNA]</scope>
</reference>
<organism evidence="1 2">
    <name type="scientific">Methylomirabilis oxygeniifera</name>
    <dbReference type="NCBI Taxonomy" id="671143"/>
    <lineage>
        <taxon>Bacteria</taxon>
        <taxon>Candidatus Methylomirabilota</taxon>
        <taxon>Candidatus Methylomirabilia</taxon>
        <taxon>Candidatus Methylomirabilales</taxon>
        <taxon>Candidatus Methylomirabilaceae</taxon>
        <taxon>Candidatus Methylomirabilis</taxon>
    </lineage>
</organism>
<evidence type="ECO:0000313" key="1">
    <source>
        <dbReference type="EMBL" id="CBE69804.1"/>
    </source>
</evidence>